<evidence type="ECO:0000259" key="1">
    <source>
        <dbReference type="Pfam" id="PF07714"/>
    </source>
</evidence>
<reference evidence="2 4" key="1">
    <citation type="journal article" date="2008" name="Science">
        <title>The Physcomitrella genome reveals evolutionary insights into the conquest of land by plants.</title>
        <authorList>
            <person name="Rensing S."/>
            <person name="Lang D."/>
            <person name="Zimmer A."/>
            <person name="Terry A."/>
            <person name="Salamov A."/>
            <person name="Shapiro H."/>
            <person name="Nishiyama T."/>
            <person name="Perroud P.-F."/>
            <person name="Lindquist E."/>
            <person name="Kamisugi Y."/>
            <person name="Tanahashi T."/>
            <person name="Sakakibara K."/>
            <person name="Fujita T."/>
            <person name="Oishi K."/>
            <person name="Shin-I T."/>
            <person name="Kuroki Y."/>
            <person name="Toyoda A."/>
            <person name="Suzuki Y."/>
            <person name="Hashimoto A."/>
            <person name="Yamaguchi K."/>
            <person name="Sugano A."/>
            <person name="Kohara Y."/>
            <person name="Fujiyama A."/>
            <person name="Anterola A."/>
            <person name="Aoki S."/>
            <person name="Ashton N."/>
            <person name="Barbazuk W.B."/>
            <person name="Barker E."/>
            <person name="Bennetzen J."/>
            <person name="Bezanilla M."/>
            <person name="Blankenship R."/>
            <person name="Cho S.H."/>
            <person name="Dutcher S."/>
            <person name="Estelle M."/>
            <person name="Fawcett J.A."/>
            <person name="Gundlach H."/>
            <person name="Hanada K."/>
            <person name="Heyl A."/>
            <person name="Hicks K.A."/>
            <person name="Hugh J."/>
            <person name="Lohr M."/>
            <person name="Mayer K."/>
            <person name="Melkozernov A."/>
            <person name="Murata T."/>
            <person name="Nelson D."/>
            <person name="Pils B."/>
            <person name="Prigge M."/>
            <person name="Reiss B."/>
            <person name="Renner T."/>
            <person name="Rombauts S."/>
            <person name="Rushton P."/>
            <person name="Sanderfoot A."/>
            <person name="Schween G."/>
            <person name="Shiu S.-H."/>
            <person name="Stueber K."/>
            <person name="Theodoulou F.L."/>
            <person name="Tu H."/>
            <person name="Van de Peer Y."/>
            <person name="Verrier P.J."/>
            <person name="Waters E."/>
            <person name="Wood A."/>
            <person name="Yang L."/>
            <person name="Cove D."/>
            <person name="Cuming A."/>
            <person name="Hasebe M."/>
            <person name="Lucas S."/>
            <person name="Mishler D.B."/>
            <person name="Reski R."/>
            <person name="Grigoriev I."/>
            <person name="Quatrano R.S."/>
            <person name="Boore J.L."/>
        </authorList>
    </citation>
    <scope>NUCLEOTIDE SEQUENCE [LARGE SCALE GENOMIC DNA]</scope>
    <source>
        <strain evidence="3 4">cv. Gransden 2004</strain>
    </source>
</reference>
<dbReference type="Gramene" id="Pp3c6_20100V3.1">
    <property type="protein sequence ID" value="Pp3c6_20100V3.1"/>
    <property type="gene ID" value="Pp3c6_20100"/>
</dbReference>
<evidence type="ECO:0000313" key="3">
    <source>
        <dbReference type="EnsemblPlants" id="Pp3c6_20100V3.1"/>
    </source>
</evidence>
<dbReference type="Proteomes" id="UP000006727">
    <property type="component" value="Chromosome 6"/>
</dbReference>
<accession>A0A2K1KGE9</accession>
<sequence length="80" mass="9488">MSHAQRSEIELNQRQEAPYKVDVHSFAMVCFKILPNEDPFYNANIPSEILKRIKKSERPKLPSNCDELTKLVEECWRWNP</sequence>
<name>A0A2K1KGE9_PHYPA</name>
<organism evidence="2">
    <name type="scientific">Physcomitrium patens</name>
    <name type="common">Spreading-leaved earth moss</name>
    <name type="synonym">Physcomitrella patens</name>
    <dbReference type="NCBI Taxonomy" id="3218"/>
    <lineage>
        <taxon>Eukaryota</taxon>
        <taxon>Viridiplantae</taxon>
        <taxon>Streptophyta</taxon>
        <taxon>Embryophyta</taxon>
        <taxon>Bryophyta</taxon>
        <taxon>Bryophytina</taxon>
        <taxon>Bryopsida</taxon>
        <taxon>Funariidae</taxon>
        <taxon>Funariales</taxon>
        <taxon>Funariaceae</taxon>
        <taxon>Physcomitrium</taxon>
    </lineage>
</organism>
<dbReference type="EnsemblPlants" id="Pp3c6_20100V3.1">
    <property type="protein sequence ID" value="Pp3c6_20100V3.1"/>
    <property type="gene ID" value="Pp3c6_20100"/>
</dbReference>
<dbReference type="Pfam" id="PF07714">
    <property type="entry name" value="PK_Tyr_Ser-Thr"/>
    <property type="match status" value="1"/>
</dbReference>
<dbReference type="AlphaFoldDB" id="A0A2K1KGE9"/>
<dbReference type="InterPro" id="IPR001245">
    <property type="entry name" value="Ser-Thr/Tyr_kinase_cat_dom"/>
</dbReference>
<protein>
    <recommendedName>
        <fullName evidence="1">Serine-threonine/tyrosine-protein kinase catalytic domain-containing protein</fullName>
    </recommendedName>
</protein>
<proteinExistence type="predicted"/>
<gene>
    <name evidence="2" type="ORF">PHYPA_009226</name>
</gene>
<reference evidence="2 4" key="2">
    <citation type="journal article" date="2018" name="Plant J.">
        <title>The Physcomitrella patens chromosome-scale assembly reveals moss genome structure and evolution.</title>
        <authorList>
            <person name="Lang D."/>
            <person name="Ullrich K.K."/>
            <person name="Murat F."/>
            <person name="Fuchs J."/>
            <person name="Jenkins J."/>
            <person name="Haas F.B."/>
            <person name="Piednoel M."/>
            <person name="Gundlach H."/>
            <person name="Van Bel M."/>
            <person name="Meyberg R."/>
            <person name="Vives C."/>
            <person name="Morata J."/>
            <person name="Symeonidi A."/>
            <person name="Hiss M."/>
            <person name="Muchero W."/>
            <person name="Kamisugi Y."/>
            <person name="Saleh O."/>
            <person name="Blanc G."/>
            <person name="Decker E.L."/>
            <person name="van Gessel N."/>
            <person name="Grimwood J."/>
            <person name="Hayes R.D."/>
            <person name="Graham S.W."/>
            <person name="Gunter L.E."/>
            <person name="McDaniel S.F."/>
            <person name="Hoernstein S.N.W."/>
            <person name="Larsson A."/>
            <person name="Li F.W."/>
            <person name="Perroud P.F."/>
            <person name="Phillips J."/>
            <person name="Ranjan P."/>
            <person name="Rokshar D.S."/>
            <person name="Rothfels C.J."/>
            <person name="Schneider L."/>
            <person name="Shu S."/>
            <person name="Stevenson D.W."/>
            <person name="Thummler F."/>
            <person name="Tillich M."/>
            <person name="Villarreal Aguilar J.C."/>
            <person name="Widiez T."/>
            <person name="Wong G.K."/>
            <person name="Wymore A."/>
            <person name="Zhang Y."/>
            <person name="Zimmer A.D."/>
            <person name="Quatrano R.S."/>
            <person name="Mayer K.F.X."/>
            <person name="Goodstein D."/>
            <person name="Casacuberta J.M."/>
            <person name="Vandepoele K."/>
            <person name="Reski R."/>
            <person name="Cuming A.C."/>
            <person name="Tuskan G.A."/>
            <person name="Maumus F."/>
            <person name="Salse J."/>
            <person name="Schmutz J."/>
            <person name="Rensing S.A."/>
        </authorList>
    </citation>
    <scope>NUCLEOTIDE SEQUENCE [LARGE SCALE GENOMIC DNA]</scope>
    <source>
        <strain evidence="3 4">cv. Gransden 2004</strain>
    </source>
</reference>
<dbReference type="SUPFAM" id="SSF56112">
    <property type="entry name" value="Protein kinase-like (PK-like)"/>
    <property type="match status" value="1"/>
</dbReference>
<feature type="domain" description="Serine-threonine/tyrosine-protein kinase catalytic" evidence="1">
    <location>
        <begin position="10"/>
        <end position="80"/>
    </location>
</feature>
<dbReference type="InParanoid" id="A0A2K1KGE9"/>
<evidence type="ECO:0000313" key="2">
    <source>
        <dbReference type="EMBL" id="PNR52851.1"/>
    </source>
</evidence>
<keyword evidence="4" id="KW-1185">Reference proteome</keyword>
<reference evidence="3" key="3">
    <citation type="submission" date="2020-12" db="UniProtKB">
        <authorList>
            <consortium name="EnsemblPlants"/>
        </authorList>
    </citation>
    <scope>IDENTIFICATION</scope>
</reference>
<dbReference type="InterPro" id="IPR011009">
    <property type="entry name" value="Kinase-like_dom_sf"/>
</dbReference>
<dbReference type="Gene3D" id="1.10.510.10">
    <property type="entry name" value="Transferase(Phosphotransferase) domain 1"/>
    <property type="match status" value="1"/>
</dbReference>
<dbReference type="EMBL" id="ABEU02000006">
    <property type="protein sequence ID" value="PNR52851.1"/>
    <property type="molecule type" value="Genomic_DNA"/>
</dbReference>
<dbReference type="GO" id="GO:0004672">
    <property type="term" value="F:protein kinase activity"/>
    <property type="evidence" value="ECO:0007669"/>
    <property type="project" value="InterPro"/>
</dbReference>
<evidence type="ECO:0000313" key="4">
    <source>
        <dbReference type="Proteomes" id="UP000006727"/>
    </source>
</evidence>